<feature type="region of interest" description="Disordered" evidence="1">
    <location>
        <begin position="102"/>
        <end position="121"/>
    </location>
</feature>
<feature type="compositionally biased region" description="Pro residues" evidence="1">
    <location>
        <begin position="8"/>
        <end position="21"/>
    </location>
</feature>
<feature type="region of interest" description="Disordered" evidence="1">
    <location>
        <begin position="1"/>
        <end position="51"/>
    </location>
</feature>
<reference evidence="2" key="1">
    <citation type="submission" date="2021-03" db="EMBL/GenBank/DDBJ databases">
        <authorList>
            <person name="Li Z."/>
            <person name="Yang C."/>
        </authorList>
    </citation>
    <scope>NUCLEOTIDE SEQUENCE</scope>
    <source>
        <strain evidence="2">Dzin_1.0</strain>
        <tissue evidence="2">Leaf</tissue>
    </source>
</reference>
<dbReference type="OrthoDB" id="783585at2759"/>
<gene>
    <name evidence="2" type="ORF">J5N97_002945</name>
</gene>
<keyword evidence="3" id="KW-1185">Reference proteome</keyword>
<evidence type="ECO:0000313" key="2">
    <source>
        <dbReference type="EMBL" id="KAJ0984589.1"/>
    </source>
</evidence>
<dbReference type="InterPro" id="IPR039612">
    <property type="entry name" value="VQ_5/9/14"/>
</dbReference>
<organism evidence="2 3">
    <name type="scientific">Dioscorea zingiberensis</name>
    <dbReference type="NCBI Taxonomy" id="325984"/>
    <lineage>
        <taxon>Eukaryota</taxon>
        <taxon>Viridiplantae</taxon>
        <taxon>Streptophyta</taxon>
        <taxon>Embryophyta</taxon>
        <taxon>Tracheophyta</taxon>
        <taxon>Spermatophyta</taxon>
        <taxon>Magnoliopsida</taxon>
        <taxon>Liliopsida</taxon>
        <taxon>Dioscoreales</taxon>
        <taxon>Dioscoreaceae</taxon>
        <taxon>Dioscorea</taxon>
    </lineage>
</organism>
<dbReference type="PANTHER" id="PTHR33783">
    <property type="entry name" value="PROTEIN HAIKU1"/>
    <property type="match status" value="1"/>
</dbReference>
<evidence type="ECO:0000256" key="1">
    <source>
        <dbReference type="SAM" id="MobiDB-lite"/>
    </source>
</evidence>
<accession>A0A9D5HPW8</accession>
<feature type="compositionally biased region" description="Pro residues" evidence="1">
    <location>
        <begin position="31"/>
        <end position="51"/>
    </location>
</feature>
<evidence type="ECO:0000313" key="3">
    <source>
        <dbReference type="Proteomes" id="UP001085076"/>
    </source>
</evidence>
<reference evidence="2" key="2">
    <citation type="journal article" date="2022" name="Hortic Res">
        <title>The genome of Dioscorea zingiberensis sheds light on the biosynthesis, origin and evolution of the medicinally important diosgenin saponins.</title>
        <authorList>
            <person name="Li Y."/>
            <person name="Tan C."/>
            <person name="Li Z."/>
            <person name="Guo J."/>
            <person name="Li S."/>
            <person name="Chen X."/>
            <person name="Wang C."/>
            <person name="Dai X."/>
            <person name="Yang H."/>
            <person name="Song W."/>
            <person name="Hou L."/>
            <person name="Xu J."/>
            <person name="Tong Z."/>
            <person name="Xu A."/>
            <person name="Yuan X."/>
            <person name="Wang W."/>
            <person name="Yang Q."/>
            <person name="Chen L."/>
            <person name="Sun Z."/>
            <person name="Wang K."/>
            <person name="Pan B."/>
            <person name="Chen J."/>
            <person name="Bao Y."/>
            <person name="Liu F."/>
            <person name="Qi X."/>
            <person name="Gang D.R."/>
            <person name="Wen J."/>
            <person name="Li J."/>
        </authorList>
    </citation>
    <scope>NUCLEOTIDE SEQUENCE</scope>
    <source>
        <strain evidence="2">Dzin_1.0</strain>
    </source>
</reference>
<name>A0A9D5HPW8_9LILI</name>
<comment type="caution">
    <text evidence="2">The sequence shown here is derived from an EMBL/GenBank/DDBJ whole genome shotgun (WGS) entry which is preliminary data.</text>
</comment>
<sequence length="121" mass="12793">MISSPPTVLSPPPPPPPPPRPAISRLHRIRPPPLAELAPRPPPPFAAVRPPMSPLPPLPTVSAAVESPITAYMRRLRGEPPPASPLAFGCFPSPGTLAALSPTRVFPTSPGPVPSPRWREL</sequence>
<proteinExistence type="predicted"/>
<dbReference type="AlphaFoldDB" id="A0A9D5HPW8"/>
<protein>
    <submittedName>
        <fullName evidence="2">Uncharacterized protein</fullName>
    </submittedName>
</protein>
<dbReference type="EMBL" id="JAGGNH010000001">
    <property type="protein sequence ID" value="KAJ0984589.1"/>
    <property type="molecule type" value="Genomic_DNA"/>
</dbReference>
<dbReference type="Proteomes" id="UP001085076">
    <property type="component" value="Miscellaneous, Linkage group lg01"/>
</dbReference>
<dbReference type="PANTHER" id="PTHR33783:SF4">
    <property type="entry name" value="VQ MOTIF-CONTAINING PROTEIN 9"/>
    <property type="match status" value="1"/>
</dbReference>